<keyword evidence="3" id="KW-1185">Reference proteome</keyword>
<dbReference type="AlphaFoldDB" id="A0A1M6SY19"/>
<dbReference type="RefSeq" id="WP_072851114.1">
    <property type="nucleotide sequence ID" value="NZ_FRAH01000029.1"/>
</dbReference>
<proteinExistence type="predicted"/>
<evidence type="ECO:0000313" key="2">
    <source>
        <dbReference type="EMBL" id="SHK49594.1"/>
    </source>
</evidence>
<name>A0A1M6SY19_9FIRM</name>
<sequence>MKKIKYYVFLLVIAFIFNSCNYAENAQSIPMDSISKYYDYFENNYYISLLMNNQNEGEDFSEEQMIAFAISHYSSTNEDYDMQNGVPINSIDDIVRQYFNKEVSNYENNLTVLLDNGNVASRGFSPYPYSYILKEITKNKDGSKTAIFYAVDKTIMENMTEKEYKEKLFAGDFRDFGTVELVEFQFVEKIDVDGDYYLQFLSSQMLGQETGQRDVFHIV</sequence>
<gene>
    <name evidence="2" type="ORF">SAMN02745138_01830</name>
</gene>
<feature type="signal peptide" evidence="1">
    <location>
        <begin position="1"/>
        <end position="22"/>
    </location>
</feature>
<dbReference type="EMBL" id="FRAH01000029">
    <property type="protein sequence ID" value="SHK49594.1"/>
    <property type="molecule type" value="Genomic_DNA"/>
</dbReference>
<evidence type="ECO:0008006" key="4">
    <source>
        <dbReference type="Google" id="ProtNLM"/>
    </source>
</evidence>
<dbReference type="Proteomes" id="UP000183975">
    <property type="component" value="Unassembled WGS sequence"/>
</dbReference>
<evidence type="ECO:0000313" key="3">
    <source>
        <dbReference type="Proteomes" id="UP000183975"/>
    </source>
</evidence>
<keyword evidence="1" id="KW-0732">Signal</keyword>
<organism evidence="2 3">
    <name type="scientific">Anaerotignum lactatifermentans DSM 14214</name>
    <dbReference type="NCBI Taxonomy" id="1121323"/>
    <lineage>
        <taxon>Bacteria</taxon>
        <taxon>Bacillati</taxon>
        <taxon>Bacillota</taxon>
        <taxon>Clostridia</taxon>
        <taxon>Lachnospirales</taxon>
        <taxon>Anaerotignaceae</taxon>
        <taxon>Anaerotignum</taxon>
    </lineage>
</organism>
<accession>A0A1M6SY19</accession>
<evidence type="ECO:0000256" key="1">
    <source>
        <dbReference type="SAM" id="SignalP"/>
    </source>
</evidence>
<reference evidence="2 3" key="1">
    <citation type="submission" date="2016-11" db="EMBL/GenBank/DDBJ databases">
        <authorList>
            <person name="Jaros S."/>
            <person name="Januszkiewicz K."/>
            <person name="Wedrychowicz H."/>
        </authorList>
    </citation>
    <scope>NUCLEOTIDE SEQUENCE [LARGE SCALE GENOMIC DNA]</scope>
    <source>
        <strain evidence="2 3">DSM 14214</strain>
    </source>
</reference>
<feature type="chain" id="PRO_5039339778" description="DUF5104 domain-containing protein" evidence="1">
    <location>
        <begin position="23"/>
        <end position="219"/>
    </location>
</feature>
<protein>
    <recommendedName>
        <fullName evidence="4">DUF5104 domain-containing protein</fullName>
    </recommendedName>
</protein>